<organism evidence="1 2">
    <name type="scientific">Sphaerotilus sulfidivorans</name>
    <dbReference type="NCBI Taxonomy" id="639200"/>
    <lineage>
        <taxon>Bacteria</taxon>
        <taxon>Pseudomonadati</taxon>
        <taxon>Pseudomonadota</taxon>
        <taxon>Betaproteobacteria</taxon>
        <taxon>Burkholderiales</taxon>
        <taxon>Sphaerotilaceae</taxon>
        <taxon>Sphaerotilus</taxon>
    </lineage>
</organism>
<dbReference type="RefSeq" id="WP_354304911.1">
    <property type="nucleotide sequence ID" value="NZ_JBEPLS010000001.1"/>
</dbReference>
<comment type="caution">
    <text evidence="1">The sequence shown here is derived from an EMBL/GenBank/DDBJ whole genome shotgun (WGS) entry which is preliminary data.</text>
</comment>
<name>A0ABV2IHP6_9BURK</name>
<evidence type="ECO:0000313" key="2">
    <source>
        <dbReference type="Proteomes" id="UP001549111"/>
    </source>
</evidence>
<accession>A0ABV2IHP6</accession>
<gene>
    <name evidence="1" type="ORF">ABIC99_000234</name>
</gene>
<protein>
    <submittedName>
        <fullName evidence="1">Uncharacterized protein</fullName>
    </submittedName>
</protein>
<reference evidence="1 2" key="1">
    <citation type="submission" date="2024-06" db="EMBL/GenBank/DDBJ databases">
        <title>Genomic Encyclopedia of Type Strains, Phase IV (KMG-IV): sequencing the most valuable type-strain genomes for metagenomic binning, comparative biology and taxonomic classification.</title>
        <authorList>
            <person name="Goeker M."/>
        </authorList>
    </citation>
    <scope>NUCLEOTIDE SEQUENCE [LARGE SCALE GENOMIC DNA]</scope>
    <source>
        <strain evidence="1 2">D-501</strain>
    </source>
</reference>
<dbReference type="EMBL" id="JBEPLS010000001">
    <property type="protein sequence ID" value="MET3602458.1"/>
    <property type="molecule type" value="Genomic_DNA"/>
</dbReference>
<sequence length="109" mass="12308">MNVHPGVRKQRHGRNGAIVAQLRECLMTSPSPSSVVEPPLDARRAREQRLRAALPSTIEFLQRRRADLIDPVVIDDFVAIHWMEWHGGTLRLTVTGRNICAQIGLRPAR</sequence>
<keyword evidence="2" id="KW-1185">Reference proteome</keyword>
<proteinExistence type="predicted"/>
<dbReference type="Proteomes" id="UP001549111">
    <property type="component" value="Unassembled WGS sequence"/>
</dbReference>
<evidence type="ECO:0000313" key="1">
    <source>
        <dbReference type="EMBL" id="MET3602458.1"/>
    </source>
</evidence>